<dbReference type="RefSeq" id="WP_376993668.1">
    <property type="nucleotide sequence ID" value="NZ_JBHSLC010000004.1"/>
</dbReference>
<comment type="caution">
    <text evidence="1">The sequence shown here is derived from an EMBL/GenBank/DDBJ whole genome shotgun (WGS) entry which is preliminary data.</text>
</comment>
<accession>A0ABW0G054</accession>
<dbReference type="Proteomes" id="UP001596166">
    <property type="component" value="Unassembled WGS sequence"/>
</dbReference>
<name>A0ABW0G054_9PROT</name>
<evidence type="ECO:0000313" key="1">
    <source>
        <dbReference type="EMBL" id="MFC5353881.1"/>
    </source>
</evidence>
<sequence length="295" mass="32400">MKIIGYPDELIPRVAAASLGTCQDRPACVKFLEGLAAAEKAFESITWNRVMLHALAKPEPLDDDIISTYEAEVAKVINPMLRKLKTVGTLAAEAAKDLGVLTKAHPKATVAKKALAFAKSVPGVTSKFIKAFEEVIAKDRKDISARLAKDEAAYEKELKTAEKAQAQSKSSEFVNPFKGKRIEDILKNNKLTLLLHAFAEQGRNGEVIEFLSLTRKGVEQTNAPKLYKTFIAQNSPKGLNIPDEFRNDFLEGIEDGAYTDALKKIRGHVMVNVETHTLPLARALGEPALRKLGHK</sequence>
<dbReference type="EMBL" id="JBHSLC010000004">
    <property type="protein sequence ID" value="MFC5353881.1"/>
    <property type="molecule type" value="Genomic_DNA"/>
</dbReference>
<dbReference type="InterPro" id="IPR044926">
    <property type="entry name" value="RGS_subdomain_2"/>
</dbReference>
<keyword evidence="2" id="KW-1185">Reference proteome</keyword>
<gene>
    <name evidence="1" type="ORF">ACFPMG_02580</name>
</gene>
<evidence type="ECO:0000313" key="2">
    <source>
        <dbReference type="Proteomes" id="UP001596166"/>
    </source>
</evidence>
<proteinExistence type="predicted"/>
<reference evidence="2" key="1">
    <citation type="journal article" date="2019" name="Int. J. Syst. Evol. Microbiol.">
        <title>The Global Catalogue of Microorganisms (GCM) 10K type strain sequencing project: providing services to taxonomists for standard genome sequencing and annotation.</title>
        <authorList>
            <consortium name="The Broad Institute Genomics Platform"/>
            <consortium name="The Broad Institute Genome Sequencing Center for Infectious Disease"/>
            <person name="Wu L."/>
            <person name="Ma J."/>
        </authorList>
    </citation>
    <scope>NUCLEOTIDE SEQUENCE [LARGE SCALE GENOMIC DNA]</scope>
    <source>
        <strain evidence="2">CCUG 58760</strain>
    </source>
</reference>
<organism evidence="1 2">
    <name type="scientific">Azospirillum himalayense</name>
    <dbReference type="NCBI Taxonomy" id="654847"/>
    <lineage>
        <taxon>Bacteria</taxon>
        <taxon>Pseudomonadati</taxon>
        <taxon>Pseudomonadota</taxon>
        <taxon>Alphaproteobacteria</taxon>
        <taxon>Rhodospirillales</taxon>
        <taxon>Azospirillaceae</taxon>
        <taxon>Azospirillum</taxon>
    </lineage>
</organism>
<dbReference type="SUPFAM" id="SSF48097">
    <property type="entry name" value="Regulator of G-protein signaling, RGS"/>
    <property type="match status" value="1"/>
</dbReference>
<dbReference type="Gene3D" id="1.10.167.10">
    <property type="entry name" value="Regulator of G-protein Signalling 4, domain 2"/>
    <property type="match status" value="1"/>
</dbReference>
<protein>
    <submittedName>
        <fullName evidence="1">Uncharacterized protein</fullName>
    </submittedName>
</protein>
<dbReference type="InterPro" id="IPR036305">
    <property type="entry name" value="RGS_sf"/>
</dbReference>